<keyword evidence="2" id="KW-0813">Transport</keyword>
<evidence type="ECO:0000259" key="6">
    <source>
        <dbReference type="PROSITE" id="PS50893"/>
    </source>
</evidence>
<dbReference type="Proteomes" id="UP000602395">
    <property type="component" value="Unassembled WGS sequence"/>
</dbReference>
<dbReference type="GO" id="GO:0005524">
    <property type="term" value="F:ATP binding"/>
    <property type="evidence" value="ECO:0007669"/>
    <property type="project" value="UniProtKB-KW"/>
</dbReference>
<sequence length="296" mass="32024">MADPDHRTDPAVTPTTDVGPRPDTVATFEHGRLAFGSRVLWDDLNLRIARGEFIAVLGPNGSGKTSFLRCLLGQYPLDAGTLDVTDAIGYIPQQHADDADPMAMRGRDLVGFGVDGGRWGIGLRGRSRRRRLVDAALAEVGATAYADAPMGLLSGGEQQRLRVAQSLTGDPTLLLCDEPLSSLDPTNQQLVVELIDERRRKADTAVVFVTHEINPILPYVDRVLYLVGGHFRIGTPDEVMTTETLSNLYSSDVEVLRVNGRLLVIGGEDAHHCDHRPEPATATTQPEDDGGRSGLT</sequence>
<dbReference type="SMART" id="SM00382">
    <property type="entry name" value="AAA"/>
    <property type="match status" value="1"/>
</dbReference>
<proteinExistence type="inferred from homology"/>
<evidence type="ECO:0000313" key="8">
    <source>
        <dbReference type="Proteomes" id="UP000602395"/>
    </source>
</evidence>
<dbReference type="PROSITE" id="PS50893">
    <property type="entry name" value="ABC_TRANSPORTER_2"/>
    <property type="match status" value="1"/>
</dbReference>
<gene>
    <name evidence="7" type="ORF">IDF66_05920</name>
</gene>
<comment type="similarity">
    <text evidence="1">Belongs to the ABC transporter superfamily.</text>
</comment>
<dbReference type="EMBL" id="JACWMS010000001">
    <property type="protein sequence ID" value="MBD1319114.1"/>
    <property type="molecule type" value="Genomic_DNA"/>
</dbReference>
<keyword evidence="3" id="KW-0547">Nucleotide-binding</keyword>
<dbReference type="InterPro" id="IPR050153">
    <property type="entry name" value="Metal_Ion_Import_ABC"/>
</dbReference>
<dbReference type="PROSITE" id="PS00211">
    <property type="entry name" value="ABC_TRANSPORTER_1"/>
    <property type="match status" value="1"/>
</dbReference>
<comment type="caution">
    <text evidence="7">The sequence shown here is derived from an EMBL/GenBank/DDBJ whole genome shotgun (WGS) entry which is preliminary data.</text>
</comment>
<keyword evidence="8" id="KW-1185">Reference proteome</keyword>
<dbReference type="InterPro" id="IPR017871">
    <property type="entry name" value="ABC_transporter-like_CS"/>
</dbReference>
<keyword evidence="4 7" id="KW-0067">ATP-binding</keyword>
<evidence type="ECO:0000256" key="5">
    <source>
        <dbReference type="SAM" id="MobiDB-lite"/>
    </source>
</evidence>
<dbReference type="InterPro" id="IPR003439">
    <property type="entry name" value="ABC_transporter-like_ATP-bd"/>
</dbReference>
<dbReference type="SUPFAM" id="SSF52540">
    <property type="entry name" value="P-loop containing nucleoside triphosphate hydrolases"/>
    <property type="match status" value="1"/>
</dbReference>
<organism evidence="7 8">
    <name type="scientific">Gordonia hankookensis</name>
    <dbReference type="NCBI Taxonomy" id="589403"/>
    <lineage>
        <taxon>Bacteria</taxon>
        <taxon>Bacillati</taxon>
        <taxon>Actinomycetota</taxon>
        <taxon>Actinomycetes</taxon>
        <taxon>Mycobacteriales</taxon>
        <taxon>Gordoniaceae</taxon>
        <taxon>Gordonia</taxon>
    </lineage>
</organism>
<accession>A0ABR7W8G1</accession>
<evidence type="ECO:0000313" key="7">
    <source>
        <dbReference type="EMBL" id="MBD1319114.1"/>
    </source>
</evidence>
<protein>
    <submittedName>
        <fullName evidence="7">Metal ABC transporter ATP-binding protein</fullName>
    </submittedName>
</protein>
<evidence type="ECO:0000256" key="1">
    <source>
        <dbReference type="ARBA" id="ARBA00005417"/>
    </source>
</evidence>
<dbReference type="InterPro" id="IPR003593">
    <property type="entry name" value="AAA+_ATPase"/>
</dbReference>
<dbReference type="Pfam" id="PF00005">
    <property type="entry name" value="ABC_tran"/>
    <property type="match status" value="1"/>
</dbReference>
<feature type="region of interest" description="Disordered" evidence="5">
    <location>
        <begin position="270"/>
        <end position="296"/>
    </location>
</feature>
<dbReference type="PANTHER" id="PTHR42734:SF17">
    <property type="entry name" value="METAL TRANSPORT SYSTEM ATP-BINDING PROTEIN TM_0124-RELATED"/>
    <property type="match status" value="1"/>
</dbReference>
<evidence type="ECO:0000256" key="3">
    <source>
        <dbReference type="ARBA" id="ARBA00022741"/>
    </source>
</evidence>
<dbReference type="Gene3D" id="3.40.50.300">
    <property type="entry name" value="P-loop containing nucleotide triphosphate hydrolases"/>
    <property type="match status" value="1"/>
</dbReference>
<name>A0ABR7W8G1_9ACTN</name>
<dbReference type="RefSeq" id="WP_190266025.1">
    <property type="nucleotide sequence ID" value="NZ_BAABAD010000003.1"/>
</dbReference>
<feature type="region of interest" description="Disordered" evidence="5">
    <location>
        <begin position="1"/>
        <end position="21"/>
    </location>
</feature>
<evidence type="ECO:0000256" key="4">
    <source>
        <dbReference type="ARBA" id="ARBA00022840"/>
    </source>
</evidence>
<evidence type="ECO:0000256" key="2">
    <source>
        <dbReference type="ARBA" id="ARBA00022448"/>
    </source>
</evidence>
<feature type="domain" description="ABC transporter" evidence="6">
    <location>
        <begin position="20"/>
        <end position="253"/>
    </location>
</feature>
<reference evidence="7 8" key="1">
    <citation type="submission" date="2020-09" db="EMBL/GenBank/DDBJ databases">
        <title>Novel species in genus Gordonia.</title>
        <authorList>
            <person name="Zhang G."/>
        </authorList>
    </citation>
    <scope>NUCLEOTIDE SEQUENCE [LARGE SCALE GENOMIC DNA]</scope>
    <source>
        <strain evidence="7 8">ON-33</strain>
    </source>
</reference>
<dbReference type="InterPro" id="IPR027417">
    <property type="entry name" value="P-loop_NTPase"/>
</dbReference>
<dbReference type="PANTHER" id="PTHR42734">
    <property type="entry name" value="METAL TRANSPORT SYSTEM ATP-BINDING PROTEIN TM_0124-RELATED"/>
    <property type="match status" value="1"/>
</dbReference>